<dbReference type="KEGG" id="geo:Geob_2812"/>
<dbReference type="eggNOG" id="ENOG5032RIR">
    <property type="taxonomic scope" value="Bacteria"/>
</dbReference>
<organism evidence="1 2">
    <name type="scientific">Geotalea daltonii (strain DSM 22248 / JCM 15807 / FRC-32)</name>
    <name type="common">Geobacter daltonii</name>
    <dbReference type="NCBI Taxonomy" id="316067"/>
    <lineage>
        <taxon>Bacteria</taxon>
        <taxon>Pseudomonadati</taxon>
        <taxon>Thermodesulfobacteriota</taxon>
        <taxon>Desulfuromonadia</taxon>
        <taxon>Geobacterales</taxon>
        <taxon>Geobacteraceae</taxon>
        <taxon>Geotalea</taxon>
    </lineage>
</organism>
<dbReference type="RefSeq" id="WP_012647889.1">
    <property type="nucleotide sequence ID" value="NC_011979.1"/>
</dbReference>
<accession>B9M243</accession>
<evidence type="ECO:0000313" key="2">
    <source>
        <dbReference type="Proteomes" id="UP000007721"/>
    </source>
</evidence>
<dbReference type="Gene3D" id="3.10.450.40">
    <property type="match status" value="1"/>
</dbReference>
<sequence>MAKSVELTSKYFRTQKAAMEFFKDMLNTYSDGQVLNSDDTRLLSELLQRHPEAEYKIGEGIKYFYRGTSPEYHTPCFFIMRADNVPTEFSYISCIKANPPTTEQLFYRACRHAVSDELIYQKNEAFKKSGGKLACSETGDLITSEEAEYQHFMPKFKDIVAEFISQYKIVISPGLISHGADMQDVVHFTDPNMEADFKKFHKTNATHFRICKKYIR</sequence>
<name>B9M243_GEODF</name>
<reference evidence="1 2" key="1">
    <citation type="submission" date="2009-01" db="EMBL/GenBank/DDBJ databases">
        <title>Complete sequence of Geobacter sp. FRC-32.</title>
        <authorList>
            <consortium name="US DOE Joint Genome Institute"/>
            <person name="Lucas S."/>
            <person name="Copeland A."/>
            <person name="Lapidus A."/>
            <person name="Glavina del Rio T."/>
            <person name="Dalin E."/>
            <person name="Tice H."/>
            <person name="Bruce D."/>
            <person name="Goodwin L."/>
            <person name="Pitluck S."/>
            <person name="Saunders E."/>
            <person name="Brettin T."/>
            <person name="Detter J.C."/>
            <person name="Han C."/>
            <person name="Larimer F."/>
            <person name="Land M."/>
            <person name="Hauser L."/>
            <person name="Kyrpides N."/>
            <person name="Ovchinnikova G."/>
            <person name="Kostka J."/>
            <person name="Richardson P."/>
        </authorList>
    </citation>
    <scope>NUCLEOTIDE SEQUENCE [LARGE SCALE GENOMIC DNA]</scope>
    <source>
        <strain evidence="2">DSM 22248 / JCM 15807 / FRC-32</strain>
    </source>
</reference>
<protein>
    <recommendedName>
        <fullName evidence="3">DUF3223 domain-containing protein</fullName>
    </recommendedName>
</protein>
<dbReference type="Proteomes" id="UP000007721">
    <property type="component" value="Chromosome"/>
</dbReference>
<dbReference type="HOGENOM" id="CLU_080088_0_0_7"/>
<gene>
    <name evidence="1" type="ordered locus">Geob_2812</name>
</gene>
<dbReference type="STRING" id="316067.Geob_2812"/>
<keyword evidence="2" id="KW-1185">Reference proteome</keyword>
<dbReference type="EMBL" id="CP001390">
    <property type="protein sequence ID" value="ACM21161.1"/>
    <property type="molecule type" value="Genomic_DNA"/>
</dbReference>
<dbReference type="OrthoDB" id="4177831at2"/>
<evidence type="ECO:0000313" key="1">
    <source>
        <dbReference type="EMBL" id="ACM21161.1"/>
    </source>
</evidence>
<dbReference type="AlphaFoldDB" id="B9M243"/>
<dbReference type="PANTHER" id="PTHR33415:SF12">
    <property type="entry name" value="PROTEIN EMBRYO DEFECTIVE 514"/>
    <property type="match status" value="1"/>
</dbReference>
<dbReference type="PANTHER" id="PTHR33415">
    <property type="entry name" value="PROTEIN EMBRYO DEFECTIVE 514"/>
    <property type="match status" value="1"/>
</dbReference>
<evidence type="ECO:0008006" key="3">
    <source>
        <dbReference type="Google" id="ProtNLM"/>
    </source>
</evidence>
<dbReference type="InterPro" id="IPR044673">
    <property type="entry name" value="DCL-like"/>
</dbReference>
<dbReference type="Pfam" id="PF11523">
    <property type="entry name" value="DUF3223"/>
    <property type="match status" value="1"/>
</dbReference>
<proteinExistence type="predicted"/>